<sequence length="35" mass="3868">MNGLKKAGIELDRKVLADLALNNPAEFTKLVEKVK</sequence>
<protein>
    <recommendedName>
        <fullName evidence="4">Large ribosomal subunit protein bL20</fullName>
    </recommendedName>
    <alternativeName>
        <fullName evidence="5">50S ribosomal protein L20</fullName>
    </alternativeName>
</protein>
<comment type="caution">
    <text evidence="6">The sequence shown here is derived from an EMBL/GenBank/DDBJ whole genome shotgun (WGS) entry which is preliminary data.</text>
</comment>
<dbReference type="eggNOG" id="COG0292">
    <property type="taxonomic scope" value="Bacteria"/>
</dbReference>
<comment type="similarity">
    <text evidence="1">Belongs to the bacterial ribosomal protein bL20 family.</text>
</comment>
<proteinExistence type="inferred from homology"/>
<dbReference type="SUPFAM" id="SSF74731">
    <property type="entry name" value="Ribosomal protein L20"/>
    <property type="match status" value="1"/>
</dbReference>
<dbReference type="GO" id="GO:0003735">
    <property type="term" value="F:structural constituent of ribosome"/>
    <property type="evidence" value="ECO:0007669"/>
    <property type="project" value="InterPro"/>
</dbReference>
<evidence type="ECO:0000256" key="2">
    <source>
        <dbReference type="ARBA" id="ARBA00022980"/>
    </source>
</evidence>
<organism evidence="6 7">
    <name type="scientific">Leptotrichia hofstadii F0254</name>
    <dbReference type="NCBI Taxonomy" id="634994"/>
    <lineage>
        <taxon>Bacteria</taxon>
        <taxon>Fusobacteriati</taxon>
        <taxon>Fusobacteriota</taxon>
        <taxon>Fusobacteriia</taxon>
        <taxon>Fusobacteriales</taxon>
        <taxon>Leptotrichiaceae</taxon>
        <taxon>Leptotrichia</taxon>
    </lineage>
</organism>
<dbReference type="STRING" id="634994.GCWU000323_00946"/>
<name>C9MWM5_9FUSO</name>
<accession>C9MWM5</accession>
<evidence type="ECO:0000256" key="5">
    <source>
        <dbReference type="ARBA" id="ARBA00035482"/>
    </source>
</evidence>
<evidence type="ECO:0000313" key="7">
    <source>
        <dbReference type="Proteomes" id="UP000006233"/>
    </source>
</evidence>
<dbReference type="EMBL" id="ACVB02000008">
    <property type="protein sequence ID" value="EEX74891.1"/>
    <property type="molecule type" value="Genomic_DNA"/>
</dbReference>
<dbReference type="AlphaFoldDB" id="C9MWM5"/>
<gene>
    <name evidence="6" type="ORF">GCWU000323_00946</name>
</gene>
<dbReference type="InterPro" id="IPR005813">
    <property type="entry name" value="Ribosomal_bL20"/>
</dbReference>
<evidence type="ECO:0000313" key="6">
    <source>
        <dbReference type="EMBL" id="EEX74891.1"/>
    </source>
</evidence>
<dbReference type="GO" id="GO:1990904">
    <property type="term" value="C:ribonucleoprotein complex"/>
    <property type="evidence" value="ECO:0007669"/>
    <property type="project" value="UniProtKB-KW"/>
</dbReference>
<dbReference type="InterPro" id="IPR035566">
    <property type="entry name" value="Ribosomal_protein_bL20_C"/>
</dbReference>
<dbReference type="GO" id="GO:0005840">
    <property type="term" value="C:ribosome"/>
    <property type="evidence" value="ECO:0007669"/>
    <property type="project" value="UniProtKB-KW"/>
</dbReference>
<evidence type="ECO:0000256" key="1">
    <source>
        <dbReference type="ARBA" id="ARBA00007698"/>
    </source>
</evidence>
<dbReference type="GO" id="GO:0006412">
    <property type="term" value="P:translation"/>
    <property type="evidence" value="ECO:0007669"/>
    <property type="project" value="InterPro"/>
</dbReference>
<dbReference type="HOGENOM" id="CLU_123265_2_2_0"/>
<evidence type="ECO:0000256" key="4">
    <source>
        <dbReference type="ARBA" id="ARBA00035172"/>
    </source>
</evidence>
<dbReference type="GO" id="GO:0019843">
    <property type="term" value="F:rRNA binding"/>
    <property type="evidence" value="ECO:0007669"/>
    <property type="project" value="InterPro"/>
</dbReference>
<dbReference type="Gene3D" id="1.10.1900.20">
    <property type="entry name" value="Ribosomal protein L20"/>
    <property type="match status" value="1"/>
</dbReference>
<keyword evidence="3" id="KW-0687">Ribonucleoprotein</keyword>
<dbReference type="Pfam" id="PF00453">
    <property type="entry name" value="Ribosomal_L20"/>
    <property type="match status" value="1"/>
</dbReference>
<evidence type="ECO:0000256" key="3">
    <source>
        <dbReference type="ARBA" id="ARBA00023274"/>
    </source>
</evidence>
<dbReference type="Proteomes" id="UP000006233">
    <property type="component" value="Unassembled WGS sequence"/>
</dbReference>
<reference evidence="6 7" key="1">
    <citation type="submission" date="2009-09" db="EMBL/GenBank/DDBJ databases">
        <authorList>
            <person name="Weinstock G."/>
            <person name="Sodergren E."/>
            <person name="Clifton S."/>
            <person name="Fulton L."/>
            <person name="Fulton B."/>
            <person name="Courtney L."/>
            <person name="Fronick C."/>
            <person name="Harrison M."/>
            <person name="Strong C."/>
            <person name="Farmer C."/>
            <person name="Delahaunty K."/>
            <person name="Markovic C."/>
            <person name="Hall O."/>
            <person name="Minx P."/>
            <person name="Tomlinson C."/>
            <person name="Mitreva M."/>
            <person name="Nelson J."/>
            <person name="Hou S."/>
            <person name="Wollam A."/>
            <person name="Pepin K.H."/>
            <person name="Johnson M."/>
            <person name="Bhonagiri V."/>
            <person name="Nash W.E."/>
            <person name="Warren W."/>
            <person name="Chinwalla A."/>
            <person name="Mardis E.R."/>
            <person name="Wilson R.K."/>
        </authorList>
    </citation>
    <scope>NUCLEOTIDE SEQUENCE [LARGE SCALE GENOMIC DNA]</scope>
    <source>
        <strain evidence="6 7">F0254</strain>
    </source>
</reference>
<keyword evidence="2" id="KW-0689">Ribosomal protein</keyword>